<dbReference type="Proteomes" id="UP000061135">
    <property type="component" value="Chromosome"/>
</dbReference>
<dbReference type="STRING" id="1835254.CL55_00013690"/>
<protein>
    <submittedName>
        <fullName evidence="2">Sensors of blue-light using FAD</fullName>
    </submittedName>
</protein>
<proteinExistence type="predicted"/>
<organism evidence="2 3">
    <name type="scientific">Polynucleobacter duraquae</name>
    <dbReference type="NCBI Taxonomy" id="1835254"/>
    <lineage>
        <taxon>Bacteria</taxon>
        <taxon>Pseudomonadati</taxon>
        <taxon>Pseudomonadota</taxon>
        <taxon>Betaproteobacteria</taxon>
        <taxon>Burkholderiales</taxon>
        <taxon>Burkholderiaceae</taxon>
        <taxon>Polynucleobacter</taxon>
    </lineage>
</organism>
<dbReference type="HOGENOM" id="CLU_097099_1_1_4"/>
<reference evidence="2 3" key="1">
    <citation type="submission" date="2014-03" db="EMBL/GenBank/DDBJ databases">
        <title>Genome of Polynucleobacter strain MWH-MoK4.</title>
        <authorList>
            <person name="Hahn M.W."/>
        </authorList>
    </citation>
    <scope>NUCLEOTIDE SEQUENCE [LARGE SCALE GENOMIC DNA]</scope>
    <source>
        <strain evidence="2 3">MWH-MoK4</strain>
    </source>
</reference>
<keyword evidence="3" id="KW-1185">Reference proteome</keyword>
<dbReference type="GO" id="GO:0009882">
    <property type="term" value="F:blue light photoreceptor activity"/>
    <property type="evidence" value="ECO:0007669"/>
    <property type="project" value="InterPro"/>
</dbReference>
<dbReference type="EMBL" id="CP007501">
    <property type="protein sequence ID" value="AKD25702.1"/>
    <property type="molecule type" value="Genomic_DNA"/>
</dbReference>
<name>A0A0E3ZMF2_9BURK</name>
<dbReference type="KEGG" id="pdq:CL55_00013690"/>
<dbReference type="GO" id="GO:0071949">
    <property type="term" value="F:FAD binding"/>
    <property type="evidence" value="ECO:0007669"/>
    <property type="project" value="InterPro"/>
</dbReference>
<gene>
    <name evidence="2" type="ORF">CL55_00013690</name>
</gene>
<dbReference type="Pfam" id="PF04940">
    <property type="entry name" value="BLUF"/>
    <property type="match status" value="1"/>
</dbReference>
<dbReference type="SMART" id="SM01034">
    <property type="entry name" value="BLUF"/>
    <property type="match status" value="1"/>
</dbReference>
<accession>A0A0E3ZMF2</accession>
<sequence>MSKLIELTYVSEPVQGMSFLGLMRLLYHSYLRNLRLEITGALIFENNQFGQVIEGPEDVIDALWEKIQKDDRHKNIRLVERKSISARSFEKWTMVFQGDKELFKGLPEVSAAIEEVNFPVGHPLLAALRGEGKN</sequence>
<feature type="domain" description="BLUF" evidence="1">
    <location>
        <begin position="4"/>
        <end position="95"/>
    </location>
</feature>
<dbReference type="PATRIC" id="fig|576611.7.peg.1391"/>
<evidence type="ECO:0000313" key="3">
    <source>
        <dbReference type="Proteomes" id="UP000061135"/>
    </source>
</evidence>
<dbReference type="SUPFAM" id="SSF54975">
    <property type="entry name" value="Acylphosphatase/BLUF domain-like"/>
    <property type="match status" value="1"/>
</dbReference>
<evidence type="ECO:0000259" key="1">
    <source>
        <dbReference type="PROSITE" id="PS50925"/>
    </source>
</evidence>
<dbReference type="InterPro" id="IPR007024">
    <property type="entry name" value="BLUF_domain"/>
</dbReference>
<dbReference type="Gene3D" id="3.30.70.100">
    <property type="match status" value="1"/>
</dbReference>
<dbReference type="AlphaFoldDB" id="A0A0E3ZMF2"/>
<dbReference type="RefSeq" id="WP_046330428.1">
    <property type="nucleotide sequence ID" value="NZ_CP007501.1"/>
</dbReference>
<dbReference type="PROSITE" id="PS50925">
    <property type="entry name" value="BLUF"/>
    <property type="match status" value="1"/>
</dbReference>
<dbReference type="InterPro" id="IPR036046">
    <property type="entry name" value="Acylphosphatase-like_dom_sf"/>
</dbReference>
<evidence type="ECO:0000313" key="2">
    <source>
        <dbReference type="EMBL" id="AKD25702.1"/>
    </source>
</evidence>
<dbReference type="OrthoDB" id="557705at2"/>